<feature type="compositionally biased region" description="Basic and acidic residues" evidence="6">
    <location>
        <begin position="44"/>
        <end position="57"/>
    </location>
</feature>
<name>A0AAJ6QU06_9ACAR</name>
<evidence type="ECO:0000256" key="5">
    <source>
        <dbReference type="ARBA" id="ARBA00022927"/>
    </source>
</evidence>
<evidence type="ECO:0000256" key="3">
    <source>
        <dbReference type="ARBA" id="ARBA00022448"/>
    </source>
</evidence>
<dbReference type="KEGG" id="goe:100908648"/>
<dbReference type="GeneID" id="100908648"/>
<dbReference type="PANTHER" id="PTHR13673">
    <property type="entry name" value="ESOPHAGEAL CANCER ASSOCIATED PROTEIN"/>
    <property type="match status" value="1"/>
</dbReference>
<comment type="similarity">
    <text evidence="2">Belongs to the VPS35L family.</text>
</comment>
<dbReference type="Proteomes" id="UP000694867">
    <property type="component" value="Unplaced"/>
</dbReference>
<evidence type="ECO:0000256" key="2">
    <source>
        <dbReference type="ARBA" id="ARBA00010704"/>
    </source>
</evidence>
<keyword evidence="3" id="KW-0813">Transport</keyword>
<keyword evidence="4" id="KW-0967">Endosome</keyword>
<dbReference type="RefSeq" id="XP_003743844.1">
    <property type="nucleotide sequence ID" value="XM_003743796.1"/>
</dbReference>
<evidence type="ECO:0000313" key="8">
    <source>
        <dbReference type="RefSeq" id="XP_003743844.1"/>
    </source>
</evidence>
<dbReference type="PANTHER" id="PTHR13673:SF0">
    <property type="entry name" value="VPS35 ENDOSOMAL PROTEIN-SORTING FACTOR-LIKE"/>
    <property type="match status" value="1"/>
</dbReference>
<dbReference type="GO" id="GO:0005768">
    <property type="term" value="C:endosome"/>
    <property type="evidence" value="ECO:0007669"/>
    <property type="project" value="UniProtKB-SubCell"/>
</dbReference>
<keyword evidence="7" id="KW-1185">Reference proteome</keyword>
<dbReference type="AlphaFoldDB" id="A0AAJ6QU06"/>
<comment type="subcellular location">
    <subcellularLocation>
        <location evidence="1">Endosome</location>
    </subcellularLocation>
</comment>
<keyword evidence="5" id="KW-0653">Protein transport</keyword>
<dbReference type="GO" id="GO:0015031">
    <property type="term" value="P:protein transport"/>
    <property type="evidence" value="ECO:0007669"/>
    <property type="project" value="UniProtKB-KW"/>
</dbReference>
<dbReference type="InterPro" id="IPR029705">
    <property type="entry name" value="VPS35L"/>
</dbReference>
<reference evidence="8" key="1">
    <citation type="submission" date="2025-08" db="UniProtKB">
        <authorList>
            <consortium name="RefSeq"/>
        </authorList>
    </citation>
    <scope>IDENTIFICATION</scope>
</reference>
<proteinExistence type="inferred from homology"/>
<evidence type="ECO:0000256" key="1">
    <source>
        <dbReference type="ARBA" id="ARBA00004177"/>
    </source>
</evidence>
<feature type="region of interest" description="Disordered" evidence="6">
    <location>
        <begin position="32"/>
        <end position="57"/>
    </location>
</feature>
<evidence type="ECO:0000313" key="7">
    <source>
        <dbReference type="Proteomes" id="UP000694867"/>
    </source>
</evidence>
<organism evidence="7 8">
    <name type="scientific">Galendromus occidentalis</name>
    <name type="common">western predatory mite</name>
    <dbReference type="NCBI Taxonomy" id="34638"/>
    <lineage>
        <taxon>Eukaryota</taxon>
        <taxon>Metazoa</taxon>
        <taxon>Ecdysozoa</taxon>
        <taxon>Arthropoda</taxon>
        <taxon>Chelicerata</taxon>
        <taxon>Arachnida</taxon>
        <taxon>Acari</taxon>
        <taxon>Parasitiformes</taxon>
        <taxon>Mesostigmata</taxon>
        <taxon>Gamasina</taxon>
        <taxon>Phytoseioidea</taxon>
        <taxon>Phytoseiidae</taxon>
        <taxon>Typhlodrominae</taxon>
        <taxon>Galendromus</taxon>
    </lineage>
</organism>
<sequence length="897" mass="101328">MSWKAATYVDLQEPDLRSPLVPVGTHPLAGNLSPLRSKVISQSSEEKSVREESSVSETKEEVIWDPLSAFAGENAPDQDDAVLVDKDRIMDTWASKKAGVLSRFGSGSERLSLASSYLSGEMPSPVTSTARHEQLDTFDEGTVKELKNLSVQEYTQRIIELRGAMVSAWHRDEKVNALKIVIQCAKLLVDADNSVRFYPAKFVLIVDVIDMFGELVYERLHVKHQENTEKAAETARNWFYKIASIRELIPRFYVEACILQSYRFLETKGVQMQRSLLRLAKTIAGIGDPLVAAYARCYLARIGTRIAPNSREHLSEMMYGLLITYKQLEGSVIEERLKSDLVDLPSYYSLFTPALEFLLQCVTQTASEKQLADLLNKCTQRNSALLLNSLLTALRPQFVAQRAEILVEKIHESDTVTTPRCQLYRSLGLCLMVEDPPEGVRVKVLNQVWKNVARFKNPADYMSCAEVWVDYVCRHMDFTDINTFLAVTIKQVSVDRAYERHQSQLYAVLDRIASNVQDLVALFNMDRLLPLLDLIQKDPFRTDACRCLLEMFTRHQKSPTSDTAIVSSLMHVSKTMLSSVNALTLEDSRKSLANIVCRFLNLVEYNDVEAQLAFYIDARAALAALNDILIHLIHSVNRLAVKLEKNSHGHHSRKSTAQAKACLAYCLVTIPSVSDVTMRFKLYMESASVALKSQCYAHADDCYNAALDILPSIPEKDLYSCVTSLIGQLVYSPDDPREDPLIIFGQLLQTIDDYGFDPHADVKARIWIAMLRVLSRMTNPWMEEVQQECNDTIYGGDERYVETVEKVASSILTKLIDYIALLRDSKLYKRQGILLIELMYAIASHGGLNEHAHMQNLFVKLWCLTGNLSCIPPQAMVSLKHYVEMRSTTKDLIAKLT</sequence>
<protein>
    <submittedName>
        <fullName evidence="8">VPS35 endosomal protein sorting factor-like</fullName>
    </submittedName>
</protein>
<evidence type="ECO:0000256" key="6">
    <source>
        <dbReference type="SAM" id="MobiDB-lite"/>
    </source>
</evidence>
<dbReference type="GO" id="GO:0032456">
    <property type="term" value="P:endocytic recycling"/>
    <property type="evidence" value="ECO:0007669"/>
    <property type="project" value="InterPro"/>
</dbReference>
<evidence type="ECO:0000256" key="4">
    <source>
        <dbReference type="ARBA" id="ARBA00022753"/>
    </source>
</evidence>
<gene>
    <name evidence="8" type="primary">LOC100908648</name>
</gene>
<accession>A0AAJ6QU06</accession>